<evidence type="ECO:0000313" key="3">
    <source>
        <dbReference type="EMBL" id="SCM78912.1"/>
    </source>
</evidence>
<dbReference type="EMBL" id="FMJE01000002">
    <property type="protein sequence ID" value="SCM78912.1"/>
    <property type="molecule type" value="Genomic_DNA"/>
</dbReference>
<evidence type="ECO:0000259" key="2">
    <source>
        <dbReference type="Pfam" id="PF00561"/>
    </source>
</evidence>
<reference evidence="3" key="1">
    <citation type="submission" date="2016-08" db="EMBL/GenBank/DDBJ databases">
        <authorList>
            <person name="Seilhamer J.J."/>
        </authorList>
    </citation>
    <scope>NUCLEOTIDE SEQUENCE</scope>
    <source>
        <strain evidence="3">86</strain>
    </source>
</reference>
<dbReference type="InterPro" id="IPR029058">
    <property type="entry name" value="AB_hydrolase_fold"/>
</dbReference>
<feature type="transmembrane region" description="Helical" evidence="1">
    <location>
        <begin position="20"/>
        <end position="42"/>
    </location>
</feature>
<feature type="domain" description="AB hydrolase-1" evidence="2">
    <location>
        <begin position="99"/>
        <end position="222"/>
    </location>
</feature>
<gene>
    <name evidence="3" type="ORF">KL86SPO_20303</name>
</gene>
<dbReference type="SUPFAM" id="SSF53474">
    <property type="entry name" value="alpha/beta-Hydrolases"/>
    <property type="match status" value="1"/>
</dbReference>
<dbReference type="InterPro" id="IPR000073">
    <property type="entry name" value="AB_hydrolase_1"/>
</dbReference>
<dbReference type="PANTHER" id="PTHR43358">
    <property type="entry name" value="ALPHA/BETA-HYDROLASE"/>
    <property type="match status" value="1"/>
</dbReference>
<accession>A0A212LMZ2</accession>
<dbReference type="InterPro" id="IPR052920">
    <property type="entry name" value="DNA-binding_regulatory"/>
</dbReference>
<evidence type="ECO:0000256" key="1">
    <source>
        <dbReference type="SAM" id="Phobius"/>
    </source>
</evidence>
<proteinExistence type="predicted"/>
<keyword evidence="1" id="KW-1133">Transmembrane helix</keyword>
<dbReference type="AlphaFoldDB" id="A0A212LMZ2"/>
<dbReference type="RefSeq" id="WP_288183306.1">
    <property type="nucleotide sequence ID" value="NZ_LT608335.1"/>
</dbReference>
<dbReference type="Pfam" id="PF00561">
    <property type="entry name" value="Abhydrolase_1"/>
    <property type="match status" value="1"/>
</dbReference>
<name>A0A212LMZ2_9FIRM</name>
<dbReference type="PANTHER" id="PTHR43358:SF5">
    <property type="entry name" value="EXPORTED PROTEIN"/>
    <property type="match status" value="1"/>
</dbReference>
<organism evidence="3">
    <name type="scientific">uncultured Sporomusa sp</name>
    <dbReference type="NCBI Taxonomy" id="307249"/>
    <lineage>
        <taxon>Bacteria</taxon>
        <taxon>Bacillati</taxon>
        <taxon>Bacillota</taxon>
        <taxon>Negativicutes</taxon>
        <taxon>Selenomonadales</taxon>
        <taxon>Sporomusaceae</taxon>
        <taxon>Sporomusa</taxon>
        <taxon>environmental samples</taxon>
    </lineage>
</organism>
<sequence length="323" mass="36423">MQSNTKYQLSKKGLWRRWVLLSIVIVFLGINGAGLYIGNIIYKETSVLHSHLNGNNGTLKQILETGKQESKWEDITIVSRFGYPLSATYIPNPQTTDKTLIFLHGFSESRAVGLNYLDIYLNYGFNLLLIDLRAHGESGGNSVTWGNYEKYDLDQWVDWVGNRFPQGMIGVHGISMGAATALMHAELNEANKRVAFYIADSPYSDFETLLALQMERRLNLPGKVTKLLLPYANIAAYFDARFTFRQASPIRSVRNITTPVLYIHGEADKLVPASMSLELYHATKGPRQIYLFANAGHVTAIFNDRYQYGGIVRKFVQTIEQPG</sequence>
<protein>
    <recommendedName>
        <fullName evidence="2">AB hydrolase-1 domain-containing protein</fullName>
    </recommendedName>
</protein>
<dbReference type="Gene3D" id="3.40.50.1820">
    <property type="entry name" value="alpha/beta hydrolase"/>
    <property type="match status" value="1"/>
</dbReference>
<keyword evidence="1" id="KW-0812">Transmembrane</keyword>
<keyword evidence="1" id="KW-0472">Membrane</keyword>